<proteinExistence type="predicted"/>
<dbReference type="PANTHER" id="PTHR31310">
    <property type="match status" value="1"/>
</dbReference>
<feature type="domain" description="Phosphatidic acid phosphatase type 2/haloperoxidase" evidence="7">
    <location>
        <begin position="162"/>
        <end position="268"/>
    </location>
</feature>
<evidence type="ECO:0000256" key="6">
    <source>
        <dbReference type="SAM" id="Phobius"/>
    </source>
</evidence>
<dbReference type="SUPFAM" id="SSF48317">
    <property type="entry name" value="Acid phosphatase/Vanadium-dependent haloperoxidase"/>
    <property type="match status" value="1"/>
</dbReference>
<accession>A0A238UMU6</accession>
<name>A0A238UMU6_HALVU</name>
<feature type="transmembrane region" description="Helical" evidence="6">
    <location>
        <begin position="143"/>
        <end position="163"/>
    </location>
</feature>
<evidence type="ECO:0000259" key="7">
    <source>
        <dbReference type="SMART" id="SM00014"/>
    </source>
</evidence>
<evidence type="ECO:0000256" key="3">
    <source>
        <dbReference type="ARBA" id="ARBA00022989"/>
    </source>
</evidence>
<dbReference type="InterPro" id="IPR000326">
    <property type="entry name" value="PAP2/HPO"/>
</dbReference>
<evidence type="ECO:0000256" key="1">
    <source>
        <dbReference type="ARBA" id="ARBA00004141"/>
    </source>
</evidence>
<keyword evidence="4 6" id="KW-0472">Membrane</keyword>
<dbReference type="InterPro" id="IPR052185">
    <property type="entry name" value="IPC_Synthase-Related"/>
</dbReference>
<dbReference type="AlphaFoldDB" id="A0A238UMU6"/>
<dbReference type="Pfam" id="PF14378">
    <property type="entry name" value="PAP2_3"/>
    <property type="match status" value="1"/>
</dbReference>
<dbReference type="GO" id="GO:0016020">
    <property type="term" value="C:membrane"/>
    <property type="evidence" value="ECO:0007669"/>
    <property type="project" value="UniProtKB-SubCell"/>
</dbReference>
<evidence type="ECO:0000313" key="8">
    <source>
        <dbReference type="EMBL" id="SNR23358.1"/>
    </source>
</evidence>
<dbReference type="OrthoDB" id="329477at2157"/>
<feature type="transmembrane region" description="Helical" evidence="6">
    <location>
        <begin position="227"/>
        <end position="247"/>
    </location>
</feature>
<feature type="transmembrane region" description="Helical" evidence="6">
    <location>
        <begin position="108"/>
        <end position="131"/>
    </location>
</feature>
<sequence>MSLLLSVALVTVVLAVTAVSLAVLCLFCVDRERLSRLRDDRVFVRRRLRAVAPFIAVLAAILAINKGLQTHIVAFSYAYGVEPTATFHAIEGDVVATIQAAFPEWATLYFSGVYVFGYAVLLTFPLVAYVFASSTRPLKTLVAAYAVNYGVAVVCYAAVRAYGPRTFHAESESAASVSHGLVELFPDIVYLTSLVNSQTNVFPSLHTSLSVTVLAIAVLTHDEFPRWTPIAFVLATSIVVSTMALGIHWLIDVIAGVGLATVSVVVARQVVSRGGSSPPEPTVHGHRRGTETD</sequence>
<dbReference type="Proteomes" id="UP000198397">
    <property type="component" value="Unassembled WGS sequence"/>
</dbReference>
<dbReference type="Gene3D" id="1.20.144.10">
    <property type="entry name" value="Phosphatidic acid phosphatase type 2/haloperoxidase"/>
    <property type="match status" value="1"/>
</dbReference>
<evidence type="ECO:0000313" key="9">
    <source>
        <dbReference type="Proteomes" id="UP000198397"/>
    </source>
</evidence>
<feature type="transmembrane region" description="Helical" evidence="6">
    <location>
        <begin position="6"/>
        <end position="29"/>
    </location>
</feature>
<comment type="subcellular location">
    <subcellularLocation>
        <location evidence="1">Membrane</location>
        <topology evidence="1">Multi-pass membrane protein</topology>
    </subcellularLocation>
</comment>
<keyword evidence="2 6" id="KW-0812">Transmembrane</keyword>
<dbReference type="PANTHER" id="PTHR31310:SF7">
    <property type="entry name" value="PA-PHOSPHATASE RELATED-FAMILY PROTEIN DDB_G0268928"/>
    <property type="match status" value="1"/>
</dbReference>
<keyword evidence="9" id="KW-1185">Reference proteome</keyword>
<dbReference type="RefSeq" id="WP_089383096.1">
    <property type="nucleotide sequence ID" value="NZ_FZNQ01000001.1"/>
</dbReference>
<organism evidence="8 9">
    <name type="scientific">Halorubrum vacuolatum</name>
    <name type="common">Natronobacterium vacuolatum</name>
    <dbReference type="NCBI Taxonomy" id="63740"/>
    <lineage>
        <taxon>Archaea</taxon>
        <taxon>Methanobacteriati</taxon>
        <taxon>Methanobacteriota</taxon>
        <taxon>Stenosarchaea group</taxon>
        <taxon>Halobacteria</taxon>
        <taxon>Halobacteriales</taxon>
        <taxon>Haloferacaceae</taxon>
        <taxon>Halorubrum</taxon>
    </lineage>
</organism>
<dbReference type="SMART" id="SM00014">
    <property type="entry name" value="acidPPc"/>
    <property type="match status" value="1"/>
</dbReference>
<keyword evidence="3 6" id="KW-1133">Transmembrane helix</keyword>
<evidence type="ECO:0000256" key="5">
    <source>
        <dbReference type="SAM" id="MobiDB-lite"/>
    </source>
</evidence>
<evidence type="ECO:0000256" key="4">
    <source>
        <dbReference type="ARBA" id="ARBA00023136"/>
    </source>
</evidence>
<protein>
    <submittedName>
        <fullName evidence="8">PAP2 superfamily protein</fullName>
    </submittedName>
</protein>
<gene>
    <name evidence="8" type="ORF">SAMN06264855_101104</name>
</gene>
<feature type="transmembrane region" description="Helical" evidence="6">
    <location>
        <begin position="50"/>
        <end position="68"/>
    </location>
</feature>
<dbReference type="InterPro" id="IPR036938">
    <property type="entry name" value="PAP2/HPO_sf"/>
</dbReference>
<evidence type="ECO:0000256" key="2">
    <source>
        <dbReference type="ARBA" id="ARBA00022692"/>
    </source>
</evidence>
<feature type="region of interest" description="Disordered" evidence="5">
    <location>
        <begin position="272"/>
        <end position="293"/>
    </location>
</feature>
<dbReference type="InterPro" id="IPR026841">
    <property type="entry name" value="Aur1/Ipt1"/>
</dbReference>
<reference evidence="8 9" key="1">
    <citation type="submission" date="2017-06" db="EMBL/GenBank/DDBJ databases">
        <authorList>
            <person name="Kim H.J."/>
            <person name="Triplett B.A."/>
        </authorList>
    </citation>
    <scope>NUCLEOTIDE SEQUENCE [LARGE SCALE GENOMIC DNA]</scope>
    <source>
        <strain evidence="8 9">DSM 8800</strain>
    </source>
</reference>
<dbReference type="EMBL" id="FZNQ01000001">
    <property type="protein sequence ID" value="SNR23358.1"/>
    <property type="molecule type" value="Genomic_DNA"/>
</dbReference>